<accession>A0A645BLI6</accession>
<dbReference type="AlphaFoldDB" id="A0A645BLI6"/>
<organism evidence="2">
    <name type="scientific">bioreactor metagenome</name>
    <dbReference type="NCBI Taxonomy" id="1076179"/>
    <lineage>
        <taxon>unclassified sequences</taxon>
        <taxon>metagenomes</taxon>
        <taxon>ecological metagenomes</taxon>
    </lineage>
</organism>
<proteinExistence type="predicted"/>
<reference evidence="2" key="1">
    <citation type="submission" date="2019-08" db="EMBL/GenBank/DDBJ databases">
        <authorList>
            <person name="Kucharzyk K."/>
            <person name="Murdoch R.W."/>
            <person name="Higgins S."/>
            <person name="Loffler F."/>
        </authorList>
    </citation>
    <scope>NUCLEOTIDE SEQUENCE</scope>
</reference>
<keyword evidence="1" id="KW-0175">Coiled coil</keyword>
<name>A0A645BLI6_9ZZZZ</name>
<evidence type="ECO:0000313" key="2">
    <source>
        <dbReference type="EMBL" id="MPM65988.1"/>
    </source>
</evidence>
<gene>
    <name evidence="2" type="ORF">SDC9_112892</name>
</gene>
<evidence type="ECO:0000256" key="1">
    <source>
        <dbReference type="SAM" id="Coils"/>
    </source>
</evidence>
<protein>
    <submittedName>
        <fullName evidence="2">Uncharacterized protein</fullName>
    </submittedName>
</protein>
<comment type="caution">
    <text evidence="2">The sequence shown here is derived from an EMBL/GenBank/DDBJ whole genome shotgun (WGS) entry which is preliminary data.</text>
</comment>
<sequence>MLTNCVSIIDDNYDVTQSIENEKVIKAMSNDIIAMRLGNFVFTEWKNGYGIVTRTNKGETITLFNVLEVTFIKALENIIAKDNKSYLYDIIIIHCKLLIEAGELAESSKDFWLKKIDNTKNQSEGLAEQEKKARIESYWSTHADDKTELENEKSKAQSHLTALNEEMDAIPGLSDKKALEEKIDTLKAEKDSIWLFRGKEKKAKQTEIDSLVERVKTLNLTVEPTVNEVQTKIDAVNKRIREIDDELTKDRQ</sequence>
<dbReference type="EMBL" id="VSSQ01020824">
    <property type="protein sequence ID" value="MPM65988.1"/>
    <property type="molecule type" value="Genomic_DNA"/>
</dbReference>
<feature type="coiled-coil region" evidence="1">
    <location>
        <begin position="116"/>
        <end position="166"/>
    </location>
</feature>